<feature type="region of interest" description="Disordered" evidence="1">
    <location>
        <begin position="113"/>
        <end position="353"/>
    </location>
</feature>
<reference evidence="2 3" key="1">
    <citation type="submission" date="2014-06" db="EMBL/GenBank/DDBJ databases">
        <authorList>
            <consortium name="DOE Joint Genome Institute"/>
            <person name="Kuo A."/>
            <person name="Kohler A."/>
            <person name="Nagy L.G."/>
            <person name="Floudas D."/>
            <person name="Copeland A."/>
            <person name="Barry K.W."/>
            <person name="Cichocki N."/>
            <person name="Veneault-Fourrey C."/>
            <person name="LaButti K."/>
            <person name="Lindquist E.A."/>
            <person name="Lipzen A."/>
            <person name="Lundell T."/>
            <person name="Morin E."/>
            <person name="Murat C."/>
            <person name="Sun H."/>
            <person name="Tunlid A."/>
            <person name="Henrissat B."/>
            <person name="Grigoriev I.V."/>
            <person name="Hibbett D.S."/>
            <person name="Martin F."/>
            <person name="Nordberg H.P."/>
            <person name="Cantor M.N."/>
            <person name="Hua S.X."/>
        </authorList>
    </citation>
    <scope>NUCLEOTIDE SEQUENCE [LARGE SCALE GENOMIC DNA]</scope>
    <source>
        <strain evidence="2 3">ATCC 200175</strain>
    </source>
</reference>
<dbReference type="AlphaFoldDB" id="A0A0C9TBX8"/>
<evidence type="ECO:0000256" key="1">
    <source>
        <dbReference type="SAM" id="MobiDB-lite"/>
    </source>
</evidence>
<name>A0A0C9TBX8_PAXIN</name>
<dbReference type="Proteomes" id="UP000053647">
    <property type="component" value="Unassembled WGS sequence"/>
</dbReference>
<feature type="compositionally biased region" description="Acidic residues" evidence="1">
    <location>
        <begin position="146"/>
        <end position="163"/>
    </location>
</feature>
<evidence type="ECO:0000313" key="3">
    <source>
        <dbReference type="Proteomes" id="UP000053647"/>
    </source>
</evidence>
<dbReference type="EMBL" id="KN821536">
    <property type="protein sequence ID" value="KIJ04761.1"/>
    <property type="molecule type" value="Genomic_DNA"/>
</dbReference>
<dbReference type="HOGENOM" id="CLU_007654_4_0_1"/>
<dbReference type="OrthoDB" id="2712443at2759"/>
<keyword evidence="3" id="KW-1185">Reference proteome</keyword>
<feature type="compositionally biased region" description="Basic and acidic residues" evidence="1">
    <location>
        <begin position="57"/>
        <end position="98"/>
    </location>
</feature>
<gene>
    <name evidence="2" type="ORF">PAXINDRAFT_21944</name>
</gene>
<protein>
    <submittedName>
        <fullName evidence="2">Uncharacterized protein</fullName>
    </submittedName>
</protein>
<reference evidence="3" key="2">
    <citation type="submission" date="2015-01" db="EMBL/GenBank/DDBJ databases">
        <title>Evolutionary Origins and Diversification of the Mycorrhizal Mutualists.</title>
        <authorList>
            <consortium name="DOE Joint Genome Institute"/>
            <consortium name="Mycorrhizal Genomics Consortium"/>
            <person name="Kohler A."/>
            <person name="Kuo A."/>
            <person name="Nagy L.G."/>
            <person name="Floudas D."/>
            <person name="Copeland A."/>
            <person name="Barry K.W."/>
            <person name="Cichocki N."/>
            <person name="Veneault-Fourrey C."/>
            <person name="LaButti K."/>
            <person name="Lindquist E.A."/>
            <person name="Lipzen A."/>
            <person name="Lundell T."/>
            <person name="Morin E."/>
            <person name="Murat C."/>
            <person name="Riley R."/>
            <person name="Ohm R."/>
            <person name="Sun H."/>
            <person name="Tunlid A."/>
            <person name="Henrissat B."/>
            <person name="Grigoriev I.V."/>
            <person name="Hibbett D.S."/>
            <person name="Martin F."/>
        </authorList>
    </citation>
    <scope>NUCLEOTIDE SEQUENCE [LARGE SCALE GENOMIC DNA]</scope>
    <source>
        <strain evidence="3">ATCC 200175</strain>
    </source>
</reference>
<feature type="region of interest" description="Disordered" evidence="1">
    <location>
        <begin position="1"/>
        <end position="98"/>
    </location>
</feature>
<evidence type="ECO:0000313" key="2">
    <source>
        <dbReference type="EMBL" id="KIJ04761.1"/>
    </source>
</evidence>
<feature type="compositionally biased region" description="Basic and acidic residues" evidence="1">
    <location>
        <begin position="211"/>
        <end position="286"/>
    </location>
</feature>
<organism evidence="2 3">
    <name type="scientific">Paxillus involutus ATCC 200175</name>
    <dbReference type="NCBI Taxonomy" id="664439"/>
    <lineage>
        <taxon>Eukaryota</taxon>
        <taxon>Fungi</taxon>
        <taxon>Dikarya</taxon>
        <taxon>Basidiomycota</taxon>
        <taxon>Agaricomycotina</taxon>
        <taxon>Agaricomycetes</taxon>
        <taxon>Agaricomycetidae</taxon>
        <taxon>Boletales</taxon>
        <taxon>Paxilineae</taxon>
        <taxon>Paxillaceae</taxon>
        <taxon>Paxillus</taxon>
    </lineage>
</organism>
<proteinExistence type="predicted"/>
<feature type="compositionally biased region" description="Pro residues" evidence="1">
    <location>
        <begin position="1"/>
        <end position="38"/>
    </location>
</feature>
<feature type="region of interest" description="Disordered" evidence="1">
    <location>
        <begin position="366"/>
        <end position="418"/>
    </location>
</feature>
<accession>A0A0C9TBX8</accession>
<feature type="compositionally biased region" description="Basic and acidic residues" evidence="1">
    <location>
        <begin position="39"/>
        <end position="49"/>
    </location>
</feature>
<sequence length="435" mass="47467">MSTDTEPPPPFPHHPEPPPVPTPTPPAPAPTPPTSPYPERPHVDVDHTKSNKTPARRRADAVHDPGGETKKPPSVRLEGESGRRLSLHVETDDVETDDLKTCKTAAQRMCADALHDPGGQMDAPDSVPPSVRLEGERIRLTSLYVEVDDAETDDDHPEDDDRVENDHDTQQSPRRPVGTTDGDERRPNGPTEPPDEEKGADGGYGEQEVELTIKHVETTEPGRVEVEEVEHVKGVEDVKDVESRESRRGDKPRGRGDNGVETREVEGEERGQSEDDACQRDGRTNDTGDTTSSASCDSLRVETGALADDEASQQCNGKPRASTNSPEPSTPPTPLPYATKRPTHITNPPRRRGRLKTLSTNVSRARAYGVRTTLNGRVDDHPGQSDATETVQGYWGSVPEPPPSRTKGTEACTSTPHTVDITHTRELPYRVITPA</sequence>